<proteinExistence type="predicted"/>
<evidence type="ECO:0000313" key="2">
    <source>
        <dbReference type="Proteomes" id="UP000243217"/>
    </source>
</evidence>
<comment type="caution">
    <text evidence="1">The sequence shown here is derived from an EMBL/GenBank/DDBJ whole genome shotgun (WGS) entry which is preliminary data.</text>
</comment>
<dbReference type="EMBL" id="JNBS01000537">
    <property type="protein sequence ID" value="OQS04876.1"/>
    <property type="molecule type" value="Genomic_DNA"/>
</dbReference>
<evidence type="ECO:0008006" key="3">
    <source>
        <dbReference type="Google" id="ProtNLM"/>
    </source>
</evidence>
<organism evidence="1 2">
    <name type="scientific">Thraustotheca clavata</name>
    <dbReference type="NCBI Taxonomy" id="74557"/>
    <lineage>
        <taxon>Eukaryota</taxon>
        <taxon>Sar</taxon>
        <taxon>Stramenopiles</taxon>
        <taxon>Oomycota</taxon>
        <taxon>Saprolegniomycetes</taxon>
        <taxon>Saprolegniales</taxon>
        <taxon>Achlyaceae</taxon>
        <taxon>Thraustotheca</taxon>
    </lineage>
</organism>
<dbReference type="Proteomes" id="UP000243217">
    <property type="component" value="Unassembled WGS sequence"/>
</dbReference>
<sequence>MIGWHEWVVVLGMTNVRSFLTNELEMLQEIKEADIVLENEIDSKHLERYQSWKLDSNKMKSLIQAESKGMEALERVKEDENMQVEFYASGKRGMLFVNQEKTKLIKVQKFNDHGVQVIEKECKWLEIVNRMDIGPRLLKSGNGYLMCEFLVGGLDAIAFLKHPNVTRSHVVWFLKNILYQCFTLDVFGINKAEMTHPMRHIIVHNGRVVFVDFEKCTYGQQRRNVTQICQFLASPRVVAAVTAKGHSMAIDKLRLATKQYKMKPNSKTFDTILQTLRLNN</sequence>
<name>A0A1W0A3L3_9STRA</name>
<reference evidence="1 2" key="1">
    <citation type="journal article" date="2014" name="Genome Biol. Evol.">
        <title>The secreted proteins of Achlya hypogyna and Thraustotheca clavata identify the ancestral oomycete secretome and reveal gene acquisitions by horizontal gene transfer.</title>
        <authorList>
            <person name="Misner I."/>
            <person name="Blouin N."/>
            <person name="Leonard G."/>
            <person name="Richards T.A."/>
            <person name="Lane C.E."/>
        </authorList>
    </citation>
    <scope>NUCLEOTIDE SEQUENCE [LARGE SCALE GENOMIC DNA]</scope>
    <source>
        <strain evidence="1 2">ATCC 34112</strain>
    </source>
</reference>
<gene>
    <name evidence="1" type="ORF">THRCLA_02925</name>
</gene>
<protein>
    <recommendedName>
        <fullName evidence="3">Protein kinase domain-containing protein</fullName>
    </recommendedName>
</protein>
<dbReference type="AlphaFoldDB" id="A0A1W0A3L3"/>
<evidence type="ECO:0000313" key="1">
    <source>
        <dbReference type="EMBL" id="OQS04876.1"/>
    </source>
</evidence>
<keyword evidence="2" id="KW-1185">Reference proteome</keyword>
<dbReference type="OrthoDB" id="76533at2759"/>
<accession>A0A1W0A3L3</accession>